<dbReference type="PANTHER" id="PTHR11741:SF0">
    <property type="entry name" value="ELONGATION FACTOR TS, MITOCHONDRIAL"/>
    <property type="match status" value="1"/>
</dbReference>
<evidence type="ECO:0000256" key="8">
    <source>
        <dbReference type="RuleBase" id="RU000643"/>
    </source>
</evidence>
<dbReference type="PROSITE" id="PS01126">
    <property type="entry name" value="EF_TS_1"/>
    <property type="match status" value="1"/>
</dbReference>
<accession>A0ABT9UQK9</accession>
<dbReference type="Gene3D" id="1.10.8.10">
    <property type="entry name" value="DNA helicase RuvA subunit, C-terminal domain"/>
    <property type="match status" value="1"/>
</dbReference>
<evidence type="ECO:0000256" key="7">
    <source>
        <dbReference type="RuleBase" id="RU000642"/>
    </source>
</evidence>
<dbReference type="InterPro" id="IPR014039">
    <property type="entry name" value="Transl_elong_EFTs/EF1B_dimer"/>
</dbReference>
<feature type="domain" description="Translation elongation factor EFTs/EF1B dimerisation" evidence="9">
    <location>
        <begin position="71"/>
        <end position="283"/>
    </location>
</feature>
<dbReference type="InterPro" id="IPR036402">
    <property type="entry name" value="EF-Ts_dimer_sf"/>
</dbReference>
<dbReference type="InterPro" id="IPR009060">
    <property type="entry name" value="UBA-like_sf"/>
</dbReference>
<protein>
    <recommendedName>
        <fullName evidence="2 6">Elongation factor Ts</fullName>
        <shortName evidence="6">EF-Ts</shortName>
    </recommendedName>
</protein>
<comment type="caution">
    <text evidence="10">The sequence shown here is derived from an EMBL/GenBank/DDBJ whole genome shotgun (WGS) entry which is preliminary data.</text>
</comment>
<keyword evidence="3 6" id="KW-0251">Elongation factor</keyword>
<dbReference type="Gene3D" id="1.10.286.20">
    <property type="match status" value="1"/>
</dbReference>
<proteinExistence type="inferred from homology"/>
<evidence type="ECO:0000256" key="2">
    <source>
        <dbReference type="ARBA" id="ARBA00016956"/>
    </source>
</evidence>
<evidence type="ECO:0000259" key="9">
    <source>
        <dbReference type="Pfam" id="PF00889"/>
    </source>
</evidence>
<sequence length="302" mass="33369">MITAKLVKELREKTGAGMMDCKKALTETNGDMEKAVEVLREKGLAAAAKKAGRVAAEGLVKTFISEDNKKASIVEVNCETDFVAANEEFVRFADDLAKLVANTSVQTVEELLNEKMGDSTVQEVLTALVAKLGENMTVRRFERLSVEKGAIQSYIHGGGRIGVLVEVATEGDAKVAAEVAREVCMQVAAANPLFLNRDSVDQESLEKEKEIYRVQALNEGKPEKIVDKMVMGRIQKYFKEVCLVDQVWVKDGDKTITKLLEEKSKEAGAPMTITKFVRFERGEGIEKKEENFAEEVARQMGK</sequence>
<keyword evidence="4 6" id="KW-0648">Protein biosynthesis</keyword>
<name>A0ABT9UQK9_9FIRM</name>
<evidence type="ECO:0000313" key="10">
    <source>
        <dbReference type="EMBL" id="MDQ0148938.1"/>
    </source>
</evidence>
<dbReference type="PROSITE" id="PS01127">
    <property type="entry name" value="EF_TS_2"/>
    <property type="match status" value="1"/>
</dbReference>
<dbReference type="SUPFAM" id="SSF46934">
    <property type="entry name" value="UBA-like"/>
    <property type="match status" value="1"/>
</dbReference>
<comment type="subcellular location">
    <subcellularLocation>
        <location evidence="6 8">Cytoplasm</location>
    </subcellularLocation>
</comment>
<dbReference type="GO" id="GO:0003746">
    <property type="term" value="F:translation elongation factor activity"/>
    <property type="evidence" value="ECO:0007669"/>
    <property type="project" value="UniProtKB-KW"/>
</dbReference>
<gene>
    <name evidence="6" type="primary">tsf</name>
    <name evidence="10" type="ORF">J2S18_000868</name>
</gene>
<reference evidence="10 11" key="1">
    <citation type="submission" date="2023-07" db="EMBL/GenBank/DDBJ databases">
        <title>Genomic Encyclopedia of Type Strains, Phase IV (KMG-IV): sequencing the most valuable type-strain genomes for metagenomic binning, comparative biology and taxonomic classification.</title>
        <authorList>
            <person name="Goeker M."/>
        </authorList>
    </citation>
    <scope>NUCLEOTIDE SEQUENCE [LARGE SCALE GENOMIC DNA]</scope>
    <source>
        <strain evidence="10 11">DSM 20694</strain>
    </source>
</reference>
<dbReference type="HAMAP" id="MF_00050">
    <property type="entry name" value="EF_Ts"/>
    <property type="match status" value="1"/>
</dbReference>
<keyword evidence="11" id="KW-1185">Reference proteome</keyword>
<evidence type="ECO:0000313" key="11">
    <source>
        <dbReference type="Proteomes" id="UP001228504"/>
    </source>
</evidence>
<evidence type="ECO:0000256" key="5">
    <source>
        <dbReference type="ARBA" id="ARBA00025453"/>
    </source>
</evidence>
<evidence type="ECO:0000256" key="4">
    <source>
        <dbReference type="ARBA" id="ARBA00022917"/>
    </source>
</evidence>
<dbReference type="InterPro" id="IPR018101">
    <property type="entry name" value="Transl_elong_Ts_CS"/>
</dbReference>
<comment type="function">
    <text evidence="5 6 7">Associates with the EF-Tu.GDP complex and induces the exchange of GDP to GTP. It remains bound to the aminoacyl-tRNA.EF-Tu.GTP complex up to the GTP hydrolysis stage on the ribosome.</text>
</comment>
<dbReference type="SUPFAM" id="SSF54713">
    <property type="entry name" value="Elongation factor Ts (EF-Ts), dimerisation domain"/>
    <property type="match status" value="2"/>
</dbReference>
<dbReference type="InterPro" id="IPR001816">
    <property type="entry name" value="Transl_elong_EFTs/EF1B"/>
</dbReference>
<dbReference type="Pfam" id="PF00889">
    <property type="entry name" value="EF_TS"/>
    <property type="match status" value="1"/>
</dbReference>
<dbReference type="Gene3D" id="3.30.479.20">
    <property type="entry name" value="Elongation factor Ts, dimerisation domain"/>
    <property type="match status" value="2"/>
</dbReference>
<dbReference type="CDD" id="cd14275">
    <property type="entry name" value="UBA_EF-Ts"/>
    <property type="match status" value="1"/>
</dbReference>
<dbReference type="RefSeq" id="WP_307483686.1">
    <property type="nucleotide sequence ID" value="NZ_JAUSUF010000002.1"/>
</dbReference>
<dbReference type="PANTHER" id="PTHR11741">
    <property type="entry name" value="ELONGATION FACTOR TS"/>
    <property type="match status" value="1"/>
</dbReference>
<dbReference type="NCBIfam" id="TIGR00116">
    <property type="entry name" value="tsf"/>
    <property type="match status" value="1"/>
</dbReference>
<dbReference type="Proteomes" id="UP001228504">
    <property type="component" value="Unassembled WGS sequence"/>
</dbReference>
<evidence type="ECO:0000256" key="3">
    <source>
        <dbReference type="ARBA" id="ARBA00022768"/>
    </source>
</evidence>
<organism evidence="10 11">
    <name type="scientific">Eubacterium multiforme</name>
    <dbReference type="NCBI Taxonomy" id="83339"/>
    <lineage>
        <taxon>Bacteria</taxon>
        <taxon>Bacillati</taxon>
        <taxon>Bacillota</taxon>
        <taxon>Clostridia</taxon>
        <taxon>Eubacteriales</taxon>
        <taxon>Eubacteriaceae</taxon>
        <taxon>Eubacterium</taxon>
    </lineage>
</organism>
<comment type="similarity">
    <text evidence="1 6 7">Belongs to the EF-Ts family.</text>
</comment>
<feature type="region of interest" description="Involved in Mg(2+) ion dislocation from EF-Tu" evidence="6">
    <location>
        <begin position="80"/>
        <end position="83"/>
    </location>
</feature>
<evidence type="ECO:0000256" key="1">
    <source>
        <dbReference type="ARBA" id="ARBA00005532"/>
    </source>
</evidence>
<evidence type="ECO:0000256" key="6">
    <source>
        <dbReference type="HAMAP-Rule" id="MF_00050"/>
    </source>
</evidence>
<keyword evidence="6" id="KW-0963">Cytoplasm</keyword>
<dbReference type="EMBL" id="JAUSUF010000002">
    <property type="protein sequence ID" value="MDQ0148938.1"/>
    <property type="molecule type" value="Genomic_DNA"/>
</dbReference>